<dbReference type="Proteomes" id="UP001190700">
    <property type="component" value="Unassembled WGS sequence"/>
</dbReference>
<dbReference type="Pfam" id="PF05577">
    <property type="entry name" value="Peptidase_S28"/>
    <property type="match status" value="1"/>
</dbReference>
<dbReference type="AlphaFoldDB" id="A0AAE0FT83"/>
<keyword evidence="2" id="KW-0645">Protease</keyword>
<dbReference type="GO" id="GO:0006508">
    <property type="term" value="P:proteolysis"/>
    <property type="evidence" value="ECO:0007669"/>
    <property type="project" value="UniProtKB-KW"/>
</dbReference>
<dbReference type="GO" id="GO:0008239">
    <property type="term" value="F:dipeptidyl-peptidase activity"/>
    <property type="evidence" value="ECO:0007669"/>
    <property type="project" value="TreeGrafter"/>
</dbReference>
<keyword evidence="3" id="KW-0732">Signal</keyword>
<evidence type="ECO:0000256" key="2">
    <source>
        <dbReference type="ARBA" id="ARBA00022670"/>
    </source>
</evidence>
<dbReference type="InterPro" id="IPR029058">
    <property type="entry name" value="AB_hydrolase_fold"/>
</dbReference>
<evidence type="ECO:0000313" key="7">
    <source>
        <dbReference type="Proteomes" id="UP001190700"/>
    </source>
</evidence>
<dbReference type="EMBL" id="LGRX02013822">
    <property type="protein sequence ID" value="KAK3265574.1"/>
    <property type="molecule type" value="Genomic_DNA"/>
</dbReference>
<dbReference type="GO" id="GO:0070008">
    <property type="term" value="F:serine-type exopeptidase activity"/>
    <property type="evidence" value="ECO:0007669"/>
    <property type="project" value="InterPro"/>
</dbReference>
<protein>
    <recommendedName>
        <fullName evidence="8">Lysosomal Pro-X carboxypeptidase</fullName>
    </recommendedName>
</protein>
<evidence type="ECO:0000256" key="5">
    <source>
        <dbReference type="ARBA" id="ARBA00023180"/>
    </source>
</evidence>
<name>A0AAE0FT83_9CHLO</name>
<comment type="caution">
    <text evidence="6">The sequence shown here is derived from an EMBL/GenBank/DDBJ whole genome shotgun (WGS) entry which is preliminary data.</text>
</comment>
<comment type="similarity">
    <text evidence="1">Belongs to the peptidase S28 family.</text>
</comment>
<gene>
    <name evidence="6" type="ORF">CYMTET_25752</name>
</gene>
<reference evidence="6 7" key="1">
    <citation type="journal article" date="2015" name="Genome Biol. Evol.">
        <title>Comparative Genomics of a Bacterivorous Green Alga Reveals Evolutionary Causalities and Consequences of Phago-Mixotrophic Mode of Nutrition.</title>
        <authorList>
            <person name="Burns J.A."/>
            <person name="Paasch A."/>
            <person name="Narechania A."/>
            <person name="Kim E."/>
        </authorList>
    </citation>
    <scope>NUCLEOTIDE SEQUENCE [LARGE SCALE GENOMIC DNA]</scope>
    <source>
        <strain evidence="6 7">PLY_AMNH</strain>
    </source>
</reference>
<dbReference type="PANTHER" id="PTHR11010">
    <property type="entry name" value="PROTEASE S28 PRO-X CARBOXYPEPTIDASE-RELATED"/>
    <property type="match status" value="1"/>
</dbReference>
<evidence type="ECO:0000256" key="4">
    <source>
        <dbReference type="ARBA" id="ARBA00022801"/>
    </source>
</evidence>
<keyword evidence="4" id="KW-0378">Hydrolase</keyword>
<evidence type="ECO:0008006" key="8">
    <source>
        <dbReference type="Google" id="ProtNLM"/>
    </source>
</evidence>
<dbReference type="Gene3D" id="3.40.50.1820">
    <property type="entry name" value="alpha/beta hydrolase"/>
    <property type="match status" value="1"/>
</dbReference>
<keyword evidence="7" id="KW-1185">Reference proteome</keyword>
<evidence type="ECO:0000256" key="3">
    <source>
        <dbReference type="ARBA" id="ARBA00022729"/>
    </source>
</evidence>
<organism evidence="6 7">
    <name type="scientific">Cymbomonas tetramitiformis</name>
    <dbReference type="NCBI Taxonomy" id="36881"/>
    <lineage>
        <taxon>Eukaryota</taxon>
        <taxon>Viridiplantae</taxon>
        <taxon>Chlorophyta</taxon>
        <taxon>Pyramimonadophyceae</taxon>
        <taxon>Pyramimonadales</taxon>
        <taxon>Pyramimonadaceae</taxon>
        <taxon>Cymbomonas</taxon>
    </lineage>
</organism>
<evidence type="ECO:0000256" key="1">
    <source>
        <dbReference type="ARBA" id="ARBA00011079"/>
    </source>
</evidence>
<sequence>MEDARDRIESLEANPPSLPKSLIFVFQERLRFEGGRTFQQRYFVYDKYHTAGGPIFFYAGNEANVELYVNATGLMWENAARFRALLIFAEHRYYGSSQPFGAPKDWREQPLQYLTHDQALADYAALLYRLRAERVLPTTTATIAFGGSYGGMLAAWLRIKYPGSIDGAIAASAPILAFAGESPAFDTNTYWQVVTADASPAKGAAAECIPNIRAAWQVLFAMGATQEGRDVLQASLGICEPIMSREQVEAVAMLELNVLDTLAMGNFPYPSNYLVFQQTEDPSLMLPAWPMRAACREMTSEPKVNKQVMDGAVPGTNPTSSGARALLARLRAATNILSNITQSVQCLHLPDPKDVECDGIWDYQYCTEMLPQESYFSLSGTQHVLVSALQHELDHGAL</sequence>
<dbReference type="SUPFAM" id="SSF53474">
    <property type="entry name" value="alpha/beta-Hydrolases"/>
    <property type="match status" value="1"/>
</dbReference>
<proteinExistence type="inferred from homology"/>
<dbReference type="InterPro" id="IPR008758">
    <property type="entry name" value="Peptidase_S28"/>
</dbReference>
<accession>A0AAE0FT83</accession>
<dbReference type="PANTHER" id="PTHR11010:SF38">
    <property type="entry name" value="LYSOSOMAL PRO-X CARBOXYPEPTIDASE"/>
    <property type="match status" value="1"/>
</dbReference>
<keyword evidence="5" id="KW-0325">Glycoprotein</keyword>
<evidence type="ECO:0000313" key="6">
    <source>
        <dbReference type="EMBL" id="KAK3265574.1"/>
    </source>
</evidence>